<proteinExistence type="predicted"/>
<dbReference type="AlphaFoldDB" id="A0A2R5FSX8"/>
<evidence type="ECO:0000313" key="2">
    <source>
        <dbReference type="Proteomes" id="UP000245124"/>
    </source>
</evidence>
<dbReference type="OrthoDB" id="487075at2"/>
<comment type="caution">
    <text evidence="1">The sequence shown here is derived from an EMBL/GenBank/DDBJ whole genome shotgun (WGS) entry which is preliminary data.</text>
</comment>
<dbReference type="Proteomes" id="UP000245124">
    <property type="component" value="Unassembled WGS sequence"/>
</dbReference>
<sequence>MPTPDVSNSAQELFELLEKDILACHTCKDGMIEVTIRKIGTEEFELRVISFRGSFRCVHADLNRYLQELPIDTTDTQSQVSIYRDRFRVGLRRLLKKGFGLLRLDFSRCKKGNPAPIFGWMVSELLDKD</sequence>
<dbReference type="RefSeq" id="WP_109011080.1">
    <property type="nucleotide sequence ID" value="NZ_BDUD01000001.1"/>
</dbReference>
<name>A0A2R5FSX8_NOSCO</name>
<dbReference type="EMBL" id="BDUD01000001">
    <property type="protein sequence ID" value="GBG21119.1"/>
    <property type="molecule type" value="Genomic_DNA"/>
</dbReference>
<protein>
    <submittedName>
        <fullName evidence="1">Uncharacterized protein</fullName>
    </submittedName>
</protein>
<gene>
    <name evidence="1" type="ORF">NIES4072_48020</name>
</gene>
<keyword evidence="2" id="KW-1185">Reference proteome</keyword>
<accession>A0A2R5FSX8</accession>
<evidence type="ECO:0000313" key="1">
    <source>
        <dbReference type="EMBL" id="GBG21119.1"/>
    </source>
</evidence>
<organism evidence="1 2">
    <name type="scientific">Nostoc commune NIES-4072</name>
    <dbReference type="NCBI Taxonomy" id="2005467"/>
    <lineage>
        <taxon>Bacteria</taxon>
        <taxon>Bacillati</taxon>
        <taxon>Cyanobacteriota</taxon>
        <taxon>Cyanophyceae</taxon>
        <taxon>Nostocales</taxon>
        <taxon>Nostocaceae</taxon>
        <taxon>Nostoc</taxon>
    </lineage>
</organism>
<reference evidence="1 2" key="1">
    <citation type="submission" date="2017-06" db="EMBL/GenBank/DDBJ databases">
        <title>Genome sequencing of cyanobaciteial culture collection at National Institute for Environmental Studies (NIES).</title>
        <authorList>
            <person name="Hirose Y."/>
            <person name="Shimura Y."/>
            <person name="Fujisawa T."/>
            <person name="Nakamura Y."/>
            <person name="Kawachi M."/>
        </authorList>
    </citation>
    <scope>NUCLEOTIDE SEQUENCE [LARGE SCALE GENOMIC DNA]</scope>
    <source>
        <strain evidence="1 2">NIES-4072</strain>
    </source>
</reference>